<evidence type="ECO:0000256" key="1">
    <source>
        <dbReference type="SAM" id="Phobius"/>
    </source>
</evidence>
<feature type="transmembrane region" description="Helical" evidence="1">
    <location>
        <begin position="7"/>
        <end position="33"/>
    </location>
</feature>
<sequence>MPHLLRNVIAVVLGFAVGSTVNLALVTLGPALIPPPAGVDVTSAEGLASGIHLFEPRHFVMPFLAHAVGTFAGALVACLVAASHRAKLGHAIGVIFLCGGVAASLMIPAPVWFIAVDLLVAYLPMAWWATRIGARLQAGKAAPATP</sequence>
<dbReference type="OrthoDB" id="6025129at2"/>
<evidence type="ECO:0000313" key="2">
    <source>
        <dbReference type="EMBL" id="KGM50951.1"/>
    </source>
</evidence>
<dbReference type="STRING" id="1122185.N792_12800"/>
<comment type="caution">
    <text evidence="2">The sequence shown here is derived from an EMBL/GenBank/DDBJ whole genome shotgun (WGS) entry which is preliminary data.</text>
</comment>
<name>A0A0A0EJ16_9GAMM</name>
<keyword evidence="1" id="KW-0472">Membrane</keyword>
<gene>
    <name evidence="2" type="ORF">N792_12800</name>
</gene>
<proteinExistence type="predicted"/>
<dbReference type="Proteomes" id="UP000030017">
    <property type="component" value="Unassembled WGS sequence"/>
</dbReference>
<accession>A0A0A0EJ16</accession>
<keyword evidence="1" id="KW-1133">Transmembrane helix</keyword>
<dbReference type="EMBL" id="AVPS01000009">
    <property type="protein sequence ID" value="KGM50951.1"/>
    <property type="molecule type" value="Genomic_DNA"/>
</dbReference>
<keyword evidence="3" id="KW-1185">Reference proteome</keyword>
<protein>
    <submittedName>
        <fullName evidence="2">Signal peptide protein</fullName>
    </submittedName>
</protein>
<feature type="transmembrane region" description="Helical" evidence="1">
    <location>
        <begin position="59"/>
        <end position="81"/>
    </location>
</feature>
<dbReference type="AlphaFoldDB" id="A0A0A0EJ16"/>
<reference evidence="2 3" key="1">
    <citation type="submission" date="2013-08" db="EMBL/GenBank/DDBJ databases">
        <title>Genome sequencing of Lysobacter.</title>
        <authorList>
            <person name="Zhang S."/>
            <person name="Wang G."/>
        </authorList>
    </citation>
    <scope>NUCLEOTIDE SEQUENCE [LARGE SCALE GENOMIC DNA]</scope>
    <source>
        <strain evidence="2 3">Ko07</strain>
    </source>
</reference>
<organism evidence="2 3">
    <name type="scientific">Lysobacter concretionis Ko07 = DSM 16239</name>
    <dbReference type="NCBI Taxonomy" id="1122185"/>
    <lineage>
        <taxon>Bacteria</taxon>
        <taxon>Pseudomonadati</taxon>
        <taxon>Pseudomonadota</taxon>
        <taxon>Gammaproteobacteria</taxon>
        <taxon>Lysobacterales</taxon>
        <taxon>Lysobacteraceae</taxon>
        <taxon>Novilysobacter</taxon>
    </lineage>
</organism>
<dbReference type="eggNOG" id="ENOG503273Z">
    <property type="taxonomic scope" value="Bacteria"/>
</dbReference>
<feature type="transmembrane region" description="Helical" evidence="1">
    <location>
        <begin position="88"/>
        <end position="105"/>
    </location>
</feature>
<evidence type="ECO:0000313" key="3">
    <source>
        <dbReference type="Proteomes" id="UP000030017"/>
    </source>
</evidence>
<keyword evidence="1" id="KW-0812">Transmembrane</keyword>
<dbReference type="RefSeq" id="WP_036195260.1">
    <property type="nucleotide sequence ID" value="NZ_AVPS01000009.1"/>
</dbReference>